<keyword evidence="3" id="KW-0689">Ribosomal protein</keyword>
<evidence type="ECO:0000256" key="2">
    <source>
        <dbReference type="ARBA" id="ARBA00009864"/>
    </source>
</evidence>
<dbReference type="GO" id="GO:0005763">
    <property type="term" value="C:mitochondrial small ribosomal subunit"/>
    <property type="evidence" value="ECO:0007669"/>
    <property type="project" value="InterPro"/>
</dbReference>
<dbReference type="Pfam" id="PF13741">
    <property type="entry name" value="MRP-S25"/>
    <property type="match status" value="1"/>
</dbReference>
<evidence type="ECO:0000256" key="5">
    <source>
        <dbReference type="ARBA" id="ARBA00023274"/>
    </source>
</evidence>
<keyword evidence="5" id="KW-0687">Ribonucleoprotein</keyword>
<reference evidence="10" key="1">
    <citation type="journal article" date="2011" name="Nat. Commun.">
        <title>Effector diversification within compartments of the Leptosphaeria maculans genome affected by Repeat-Induced Point mutations.</title>
        <authorList>
            <person name="Rouxel T."/>
            <person name="Grandaubert J."/>
            <person name="Hane J.K."/>
            <person name="Hoede C."/>
            <person name="van de Wouw A.P."/>
            <person name="Couloux A."/>
            <person name="Dominguez V."/>
            <person name="Anthouard V."/>
            <person name="Bally P."/>
            <person name="Bourras S."/>
            <person name="Cozijnsen A.J."/>
            <person name="Ciuffetti L.M."/>
            <person name="Degrave A."/>
            <person name="Dilmaghani A."/>
            <person name="Duret L."/>
            <person name="Fudal I."/>
            <person name="Goodwin S.B."/>
            <person name="Gout L."/>
            <person name="Glaser N."/>
            <person name="Linglin J."/>
            <person name="Kema G.H.J."/>
            <person name="Lapalu N."/>
            <person name="Lawrence C.B."/>
            <person name="May K."/>
            <person name="Meyer M."/>
            <person name="Ollivier B."/>
            <person name="Poulain J."/>
            <person name="Schoch C.L."/>
            <person name="Simon A."/>
            <person name="Spatafora J.W."/>
            <person name="Stachowiak A."/>
            <person name="Turgeon B.G."/>
            <person name="Tyler B.M."/>
            <person name="Vincent D."/>
            <person name="Weissenbach J."/>
            <person name="Amselem J."/>
            <person name="Quesneville H."/>
            <person name="Oliver R.P."/>
            <person name="Wincker P."/>
            <person name="Balesdent M.-H."/>
            <person name="Howlett B.J."/>
        </authorList>
    </citation>
    <scope>NUCLEOTIDE SEQUENCE [LARGE SCALE GENOMIC DNA]</scope>
    <source>
        <strain evidence="10">JN3 / isolate v23.1.3 / race Av1-4-5-6-7-8</strain>
    </source>
</reference>
<accession>E5R577</accession>
<dbReference type="Proteomes" id="UP000002668">
    <property type="component" value="Genome"/>
</dbReference>
<proteinExistence type="inferred from homology"/>
<dbReference type="PANTHER" id="PTHR37799:SF1">
    <property type="entry name" value="SMALL RIBOSOMAL SUBUNIT PROTEIN MS23"/>
    <property type="match status" value="1"/>
</dbReference>
<dbReference type="InParanoid" id="E5R577"/>
<dbReference type="HOGENOM" id="CLU_081350_0_0_1"/>
<keyword evidence="4" id="KW-0496">Mitochondrion</keyword>
<feature type="compositionally biased region" description="Polar residues" evidence="8">
    <location>
        <begin position="1"/>
        <end position="11"/>
    </location>
</feature>
<dbReference type="OMA" id="EDKSWES"/>
<evidence type="ECO:0000256" key="3">
    <source>
        <dbReference type="ARBA" id="ARBA00022980"/>
    </source>
</evidence>
<keyword evidence="10" id="KW-1185">Reference proteome</keyword>
<dbReference type="EMBL" id="FP929083">
    <property type="protein sequence ID" value="CBX92047.1"/>
    <property type="molecule type" value="Genomic_DNA"/>
</dbReference>
<dbReference type="STRING" id="985895.E5R577"/>
<evidence type="ECO:0000256" key="1">
    <source>
        <dbReference type="ARBA" id="ARBA00004173"/>
    </source>
</evidence>
<dbReference type="InterPro" id="IPR016939">
    <property type="entry name" value="Ribosomal_mS23_fun"/>
</dbReference>
<dbReference type="VEuPathDB" id="FungiDB:LEMA_P047530.1"/>
<gene>
    <name evidence="9" type="ORF">LEMA_P047530.1</name>
</gene>
<evidence type="ECO:0000313" key="10">
    <source>
        <dbReference type="Proteomes" id="UP000002668"/>
    </source>
</evidence>
<dbReference type="OrthoDB" id="5542239at2759"/>
<dbReference type="GO" id="GO:0003735">
    <property type="term" value="F:structural constituent of ribosome"/>
    <property type="evidence" value="ECO:0007669"/>
    <property type="project" value="InterPro"/>
</dbReference>
<dbReference type="GeneID" id="13288605"/>
<dbReference type="PANTHER" id="PTHR37799">
    <property type="entry name" value="37S RIBOSOMAL PROTEIN S25, MITOCHONDRIAL"/>
    <property type="match status" value="1"/>
</dbReference>
<organism evidence="10">
    <name type="scientific">Leptosphaeria maculans (strain JN3 / isolate v23.1.3 / race Av1-4-5-6-7-8)</name>
    <name type="common">Blackleg fungus</name>
    <name type="synonym">Phoma lingam</name>
    <dbReference type="NCBI Taxonomy" id="985895"/>
    <lineage>
        <taxon>Eukaryota</taxon>
        <taxon>Fungi</taxon>
        <taxon>Dikarya</taxon>
        <taxon>Ascomycota</taxon>
        <taxon>Pezizomycotina</taxon>
        <taxon>Dothideomycetes</taxon>
        <taxon>Pleosporomycetidae</taxon>
        <taxon>Pleosporales</taxon>
        <taxon>Pleosporineae</taxon>
        <taxon>Leptosphaeriaceae</taxon>
        <taxon>Plenodomus</taxon>
        <taxon>Plenodomus lingam/Leptosphaeria maculans species complex</taxon>
    </lineage>
</organism>
<evidence type="ECO:0000313" key="9">
    <source>
        <dbReference type="EMBL" id="CBX92047.1"/>
    </source>
</evidence>
<evidence type="ECO:0000256" key="4">
    <source>
        <dbReference type="ARBA" id="ARBA00023128"/>
    </source>
</evidence>
<comment type="similarity">
    <text evidence="2">Belongs to the mitochondrion-specific ribosomal protein mS23 family.</text>
</comment>
<dbReference type="FunCoup" id="E5R577">
    <property type="interactions" value="103"/>
</dbReference>
<evidence type="ECO:0000256" key="6">
    <source>
        <dbReference type="ARBA" id="ARBA00035137"/>
    </source>
</evidence>
<sequence>MVTTPPTNQCTRPRHCYSSPSPSSAETHGPLMGRYDFRALRVRQTAKALFDSKRNSDLPQWYDVIGNIPPGETLARPVLRAPKVRHARKASKLFKPLAIVYPEDKLRSEFFGDHPWELARPRLIVEDSGNDAKGYDWSKITQPGKQLDGESVVQRQMWLMKHASLSKASAYDQARREFYAHRHRSEIRSRIAREEAQYVGAYFGKGPLEIGMELEDKSWESWKSWASTQIDDEQAMRAQMFSGAQDEAADSATADLSATEFDDVLTETPAKNITPGAPPGTRPFGATAAHA</sequence>
<dbReference type="CDD" id="cd23701">
    <property type="entry name" value="At1g26750"/>
    <property type="match status" value="1"/>
</dbReference>
<comment type="subcellular location">
    <subcellularLocation>
        <location evidence="1">Mitochondrion</location>
    </subcellularLocation>
</comment>
<protein>
    <recommendedName>
        <fullName evidence="6">Small ribosomal subunit protein mS23</fullName>
    </recommendedName>
    <alternativeName>
        <fullName evidence="7">37S ribosomal protein S25, mitochondrial</fullName>
    </alternativeName>
</protein>
<evidence type="ECO:0000256" key="8">
    <source>
        <dbReference type="SAM" id="MobiDB-lite"/>
    </source>
</evidence>
<dbReference type="eggNOG" id="ENOG502RZQQ">
    <property type="taxonomic scope" value="Eukaryota"/>
</dbReference>
<feature type="region of interest" description="Disordered" evidence="8">
    <location>
        <begin position="1"/>
        <end position="30"/>
    </location>
</feature>
<dbReference type="InterPro" id="IPR059242">
    <property type="entry name" value="mS23_dom"/>
</dbReference>
<evidence type="ECO:0000256" key="7">
    <source>
        <dbReference type="ARBA" id="ARBA00035421"/>
    </source>
</evidence>
<feature type="region of interest" description="Disordered" evidence="8">
    <location>
        <begin position="269"/>
        <end position="291"/>
    </location>
</feature>
<dbReference type="AlphaFoldDB" id="E5R577"/>
<name>E5R577_LEPMJ</name>